<dbReference type="Proteomes" id="UP000663832">
    <property type="component" value="Unassembled WGS sequence"/>
</dbReference>
<keyword evidence="4" id="KW-1185">Reference proteome</keyword>
<comment type="caution">
    <text evidence="3">The sequence shown here is derived from an EMBL/GenBank/DDBJ whole genome shotgun (WGS) entry which is preliminary data.</text>
</comment>
<proteinExistence type="predicted"/>
<gene>
    <name evidence="1" type="ORF">BJG266_LOCUS8716</name>
    <name evidence="2" type="ORF">QVE165_LOCUS38162</name>
    <name evidence="3" type="ORF">QVE165_LOCUS38194</name>
</gene>
<protein>
    <submittedName>
        <fullName evidence="3">Uncharacterized protein</fullName>
    </submittedName>
</protein>
<evidence type="ECO:0000313" key="2">
    <source>
        <dbReference type="EMBL" id="CAF1419847.1"/>
    </source>
</evidence>
<dbReference type="EMBL" id="CAJNOM010000407">
    <property type="protein sequence ID" value="CAF1420271.1"/>
    <property type="molecule type" value="Genomic_DNA"/>
</dbReference>
<reference evidence="3" key="1">
    <citation type="submission" date="2021-02" db="EMBL/GenBank/DDBJ databases">
        <authorList>
            <person name="Nowell W R."/>
        </authorList>
    </citation>
    <scope>NUCLEOTIDE SEQUENCE</scope>
</reference>
<organism evidence="3 4">
    <name type="scientific">Adineta steineri</name>
    <dbReference type="NCBI Taxonomy" id="433720"/>
    <lineage>
        <taxon>Eukaryota</taxon>
        <taxon>Metazoa</taxon>
        <taxon>Spiralia</taxon>
        <taxon>Gnathifera</taxon>
        <taxon>Rotifera</taxon>
        <taxon>Eurotatoria</taxon>
        <taxon>Bdelloidea</taxon>
        <taxon>Adinetida</taxon>
        <taxon>Adinetidae</taxon>
        <taxon>Adineta</taxon>
    </lineage>
</organism>
<name>A0A815MMB9_9BILA</name>
<evidence type="ECO:0000313" key="1">
    <source>
        <dbReference type="EMBL" id="CAF0867462.1"/>
    </source>
</evidence>
<dbReference type="AlphaFoldDB" id="A0A815MMB9"/>
<evidence type="ECO:0000313" key="3">
    <source>
        <dbReference type="EMBL" id="CAF1420271.1"/>
    </source>
</evidence>
<dbReference type="EMBL" id="CAJNOM010000406">
    <property type="protein sequence ID" value="CAF1419847.1"/>
    <property type="molecule type" value="Genomic_DNA"/>
</dbReference>
<sequence>MINSRYSTDTCQVVLRLNHTDQNQIQHLTWHYEMLQKYSIVRMLVQTGQDMVTTQQQIHLRLVTKAEKPVEDTLVAIIMILKSLTADITWQKGVKRQLANLDRFIEEIQLFDKINLTEEDINLITANY</sequence>
<evidence type="ECO:0000313" key="4">
    <source>
        <dbReference type="Proteomes" id="UP000663832"/>
    </source>
</evidence>
<accession>A0A815MMB9</accession>
<dbReference type="Proteomes" id="UP000663877">
    <property type="component" value="Unassembled WGS sequence"/>
</dbReference>
<dbReference type="EMBL" id="CAJNOI010000027">
    <property type="protein sequence ID" value="CAF0867462.1"/>
    <property type="molecule type" value="Genomic_DNA"/>
</dbReference>